<evidence type="ECO:0000259" key="7">
    <source>
        <dbReference type="PROSITE" id="PS50850"/>
    </source>
</evidence>
<dbReference type="SUPFAM" id="SSF103473">
    <property type="entry name" value="MFS general substrate transporter"/>
    <property type="match status" value="1"/>
</dbReference>
<feature type="transmembrane region" description="Helical" evidence="6">
    <location>
        <begin position="21"/>
        <end position="46"/>
    </location>
</feature>
<feature type="transmembrane region" description="Helical" evidence="6">
    <location>
        <begin position="287"/>
        <end position="306"/>
    </location>
</feature>
<feature type="transmembrane region" description="Helical" evidence="6">
    <location>
        <begin position="312"/>
        <end position="336"/>
    </location>
</feature>
<dbReference type="InterPro" id="IPR020846">
    <property type="entry name" value="MFS_dom"/>
</dbReference>
<dbReference type="PANTHER" id="PTHR43124">
    <property type="entry name" value="PURINE EFFLUX PUMP PBUE"/>
    <property type="match status" value="1"/>
</dbReference>
<evidence type="ECO:0000256" key="3">
    <source>
        <dbReference type="ARBA" id="ARBA00022692"/>
    </source>
</evidence>
<dbReference type="EMBL" id="LPZR01000176">
    <property type="protein sequence ID" value="KYO51296.1"/>
    <property type="molecule type" value="Genomic_DNA"/>
</dbReference>
<feature type="transmembrane region" description="Helical" evidence="6">
    <location>
        <begin position="175"/>
        <end position="197"/>
    </location>
</feature>
<keyword evidence="4 6" id="KW-1133">Transmembrane helix</keyword>
<evidence type="ECO:0000256" key="6">
    <source>
        <dbReference type="SAM" id="Phobius"/>
    </source>
</evidence>
<dbReference type="Pfam" id="PF07690">
    <property type="entry name" value="MFS_1"/>
    <property type="match status" value="1"/>
</dbReference>
<feature type="transmembrane region" description="Helical" evidence="6">
    <location>
        <begin position="348"/>
        <end position="369"/>
    </location>
</feature>
<evidence type="ECO:0000256" key="4">
    <source>
        <dbReference type="ARBA" id="ARBA00022989"/>
    </source>
</evidence>
<feature type="transmembrane region" description="Helical" evidence="6">
    <location>
        <begin position="225"/>
        <end position="243"/>
    </location>
</feature>
<comment type="caution">
    <text evidence="8">The sequence shown here is derived from an EMBL/GenBank/DDBJ whole genome shotgun (WGS) entry which is preliminary data.</text>
</comment>
<feature type="transmembrane region" description="Helical" evidence="6">
    <location>
        <begin position="147"/>
        <end position="169"/>
    </location>
</feature>
<name>A0A162KHM6_9PROT</name>
<dbReference type="InterPro" id="IPR036259">
    <property type="entry name" value="MFS_trans_sf"/>
</dbReference>
<dbReference type="InterPro" id="IPR050189">
    <property type="entry name" value="MFS_Efflux_Transporters"/>
</dbReference>
<accession>A0A162KHM6</accession>
<dbReference type="GO" id="GO:0022857">
    <property type="term" value="F:transmembrane transporter activity"/>
    <property type="evidence" value="ECO:0007669"/>
    <property type="project" value="InterPro"/>
</dbReference>
<dbReference type="Proteomes" id="UP000075787">
    <property type="component" value="Unassembled WGS sequence"/>
</dbReference>
<feature type="transmembrane region" description="Helical" evidence="6">
    <location>
        <begin position="375"/>
        <end position="394"/>
    </location>
</feature>
<keyword evidence="2" id="KW-1003">Cell membrane</keyword>
<gene>
    <name evidence="8" type="ORF">AUP44_09530</name>
</gene>
<feature type="transmembrane region" description="Helical" evidence="6">
    <location>
        <begin position="89"/>
        <end position="108"/>
    </location>
</feature>
<feature type="transmembrane region" description="Helical" evidence="6">
    <location>
        <begin position="58"/>
        <end position="77"/>
    </location>
</feature>
<evidence type="ECO:0000313" key="9">
    <source>
        <dbReference type="Proteomes" id="UP000075787"/>
    </source>
</evidence>
<feature type="domain" description="Major facilitator superfamily (MFS) profile" evidence="7">
    <location>
        <begin position="23"/>
        <end position="399"/>
    </location>
</feature>
<dbReference type="Gene3D" id="1.20.1250.20">
    <property type="entry name" value="MFS general substrate transporter like domains"/>
    <property type="match status" value="1"/>
</dbReference>
<keyword evidence="5 6" id="KW-0472">Membrane</keyword>
<feature type="transmembrane region" description="Helical" evidence="6">
    <location>
        <begin position="114"/>
        <end position="135"/>
    </location>
</feature>
<evidence type="ECO:0000313" key="8">
    <source>
        <dbReference type="EMBL" id="KYO51296.1"/>
    </source>
</evidence>
<evidence type="ECO:0000256" key="2">
    <source>
        <dbReference type="ARBA" id="ARBA00022475"/>
    </source>
</evidence>
<dbReference type="AlphaFoldDB" id="A0A162KHM6"/>
<dbReference type="InterPro" id="IPR011701">
    <property type="entry name" value="MFS"/>
</dbReference>
<organism evidence="8 9">
    <name type="scientific">Tistrella mobilis</name>
    <dbReference type="NCBI Taxonomy" id="171437"/>
    <lineage>
        <taxon>Bacteria</taxon>
        <taxon>Pseudomonadati</taxon>
        <taxon>Pseudomonadota</taxon>
        <taxon>Alphaproteobacteria</taxon>
        <taxon>Geminicoccales</taxon>
        <taxon>Geminicoccaceae</taxon>
        <taxon>Tistrella</taxon>
    </lineage>
</organism>
<sequence length="399" mass="40414">MSREVCNGPAAAPDAGRRGGGLILPLLAVTVFFVGATEFMLSSMLAPLAAAFDTTPAGAAWLISGYAVAYAIAAPVFGWLSDRVDRGRLLLTGLLLFALDGLAIVLAPTLGVAVALRIFGGIASAILIPTAFALIAEVIPHHRQAGAMGLVMLGMTAGIAFGPAMAGIATDLIGWAAPFVITAAGCAAAFVIGQRWLPGRASAMPRRAGGAGWSWLRNPSILRPLVAKGAWNGTGVAAFLLSGEVLRLRYGFGPAAVGVTVAAFGLGLGLGNLAAGRLRRLFGREELVLVLVTLVLALAVTLFMAWSLPLWAALLCLAAWGAALGTGAPAATVVLATRAGPDKGMVLAVAETLNNVAILAAVPLATVRLAETGPAGAMVVLAAGLGLGLVLTLADLRRR</sequence>
<dbReference type="RefSeq" id="WP_062766541.1">
    <property type="nucleotide sequence ID" value="NZ_CP121043.1"/>
</dbReference>
<dbReference type="PROSITE" id="PS50850">
    <property type="entry name" value="MFS"/>
    <property type="match status" value="1"/>
</dbReference>
<dbReference type="PANTHER" id="PTHR43124:SF3">
    <property type="entry name" value="CHLORAMPHENICOL EFFLUX PUMP RV0191"/>
    <property type="match status" value="1"/>
</dbReference>
<evidence type="ECO:0000256" key="5">
    <source>
        <dbReference type="ARBA" id="ARBA00023136"/>
    </source>
</evidence>
<reference evidence="8 9" key="1">
    <citation type="submission" date="2015-12" db="EMBL/GenBank/DDBJ databases">
        <title>Genome sequence of Tistrella mobilis MCCC 1A02139.</title>
        <authorList>
            <person name="Lu L."/>
            <person name="Lai Q."/>
            <person name="Shao Z."/>
            <person name="Qian P."/>
        </authorList>
    </citation>
    <scope>NUCLEOTIDE SEQUENCE [LARGE SCALE GENOMIC DNA]</scope>
    <source>
        <strain evidence="8 9">MCCC 1A02139</strain>
    </source>
</reference>
<dbReference type="GeneID" id="97239493"/>
<dbReference type="GO" id="GO:0005886">
    <property type="term" value="C:plasma membrane"/>
    <property type="evidence" value="ECO:0007669"/>
    <property type="project" value="UniProtKB-SubCell"/>
</dbReference>
<comment type="subcellular location">
    <subcellularLocation>
        <location evidence="1">Cell membrane</location>
        <topology evidence="1">Multi-pass membrane protein</topology>
    </subcellularLocation>
</comment>
<proteinExistence type="predicted"/>
<evidence type="ECO:0000256" key="1">
    <source>
        <dbReference type="ARBA" id="ARBA00004651"/>
    </source>
</evidence>
<feature type="transmembrane region" description="Helical" evidence="6">
    <location>
        <begin position="255"/>
        <end position="275"/>
    </location>
</feature>
<keyword evidence="3 6" id="KW-0812">Transmembrane</keyword>
<protein>
    <submittedName>
        <fullName evidence="8">Arabinose ABC transporter permease</fullName>
    </submittedName>
</protein>